<evidence type="ECO:0000313" key="5">
    <source>
        <dbReference type="Proteomes" id="UP000264120"/>
    </source>
</evidence>
<dbReference type="KEGG" id="ksc:CD178_02685"/>
<feature type="domain" description="Glycosyltransferase subfamily 4-like N-terminal" evidence="3">
    <location>
        <begin position="28"/>
        <end position="205"/>
    </location>
</feature>
<dbReference type="CDD" id="cd03809">
    <property type="entry name" value="GT4_MtfB-like"/>
    <property type="match status" value="1"/>
</dbReference>
<reference evidence="4 5" key="1">
    <citation type="submission" date="2017-08" db="EMBL/GenBank/DDBJ databases">
        <title>Complete genome sequence of Gluconacetobacter saccharivorans CV1 isolated from Fermented Vinegar.</title>
        <authorList>
            <person name="Kim S.-Y."/>
        </authorList>
    </citation>
    <scope>NUCLEOTIDE SEQUENCE [LARGE SCALE GENOMIC DNA]</scope>
    <source>
        <strain evidence="4 5">CV1</strain>
    </source>
</reference>
<dbReference type="InterPro" id="IPR028098">
    <property type="entry name" value="Glyco_trans_4-like_N"/>
</dbReference>
<dbReference type="OrthoDB" id="9801609at2"/>
<keyword evidence="1 4" id="KW-0808">Transferase</keyword>
<gene>
    <name evidence="4" type="primary">mshA_2</name>
    <name evidence="4" type="ORF">CD178_02685</name>
</gene>
<keyword evidence="5" id="KW-1185">Reference proteome</keyword>
<dbReference type="RefSeq" id="WP_118963336.1">
    <property type="nucleotide sequence ID" value="NZ_CP023036.1"/>
</dbReference>
<name>A0A347WEY9_9PROT</name>
<dbReference type="GO" id="GO:0102710">
    <property type="term" value="F:D-inositol-3-phosphate glycosyltransferase activity"/>
    <property type="evidence" value="ECO:0007669"/>
    <property type="project" value="UniProtKB-EC"/>
</dbReference>
<evidence type="ECO:0000256" key="1">
    <source>
        <dbReference type="ARBA" id="ARBA00022679"/>
    </source>
</evidence>
<dbReference type="GO" id="GO:0009103">
    <property type="term" value="P:lipopolysaccharide biosynthetic process"/>
    <property type="evidence" value="ECO:0007669"/>
    <property type="project" value="TreeGrafter"/>
</dbReference>
<dbReference type="EC" id="2.4.1.250" evidence="4"/>
<dbReference type="InterPro" id="IPR001296">
    <property type="entry name" value="Glyco_trans_1"/>
</dbReference>
<evidence type="ECO:0000259" key="2">
    <source>
        <dbReference type="Pfam" id="PF00534"/>
    </source>
</evidence>
<evidence type="ECO:0000259" key="3">
    <source>
        <dbReference type="Pfam" id="PF13439"/>
    </source>
</evidence>
<dbReference type="Gene3D" id="3.40.50.2000">
    <property type="entry name" value="Glycogen Phosphorylase B"/>
    <property type="match status" value="2"/>
</dbReference>
<dbReference type="Pfam" id="PF13439">
    <property type="entry name" value="Glyco_transf_4"/>
    <property type="match status" value="1"/>
</dbReference>
<dbReference type="PANTHER" id="PTHR46401">
    <property type="entry name" value="GLYCOSYLTRANSFERASE WBBK-RELATED"/>
    <property type="match status" value="1"/>
</dbReference>
<dbReference type="EMBL" id="CP023036">
    <property type="protein sequence ID" value="AXY23432.1"/>
    <property type="molecule type" value="Genomic_DNA"/>
</dbReference>
<proteinExistence type="predicted"/>
<keyword evidence="4" id="KW-0328">Glycosyltransferase</keyword>
<dbReference type="SUPFAM" id="SSF53756">
    <property type="entry name" value="UDP-Glycosyltransferase/glycogen phosphorylase"/>
    <property type="match status" value="1"/>
</dbReference>
<sequence>MVLRDPGSTSPLRIWLDSRNTGRPGGTGVATYTTGMRQCFTQMGCDVTYLWDRAPDATAPPPNTPARKVLRFMHALLPFPTRVRRRQRPDTGERCWFVPDLFRLANVHFRIWNRPLRLCGGQPPAIMYSTYPLPFLVDDAINVVTIHDLIPLTHPELTGIDRTFMEKLLRRQVALADVVVTVSETVRQQIVDMFHVPADRIFNLYQPVSITDAERRAMEATPAIAPAGCFLFIGRVEARKNIERLVAAHALSGTARPLVIMGPDGDDQPDFTPRTPRQQIIRIPWCSRESLLRTLRDAHALLFPSLAEGFGLPIIEAMALGVPVLTSRGGATGEIAGDAALLVDPLDTGDITQGIAALDRMTADTAQWQQMVARGHSQAERFSPAAQIERMTPFLAHLSRLSATGR</sequence>
<accession>A0A347WEY9</accession>
<dbReference type="PANTHER" id="PTHR46401:SF2">
    <property type="entry name" value="GLYCOSYLTRANSFERASE WBBK-RELATED"/>
    <property type="match status" value="1"/>
</dbReference>
<dbReference type="Pfam" id="PF00534">
    <property type="entry name" value="Glycos_transf_1"/>
    <property type="match status" value="1"/>
</dbReference>
<dbReference type="AlphaFoldDB" id="A0A347WEY9"/>
<dbReference type="Proteomes" id="UP000264120">
    <property type="component" value="Chromosome"/>
</dbReference>
<organism evidence="4 5">
    <name type="scientific">Komagataeibacter saccharivorans</name>
    <dbReference type="NCBI Taxonomy" id="265959"/>
    <lineage>
        <taxon>Bacteria</taxon>
        <taxon>Pseudomonadati</taxon>
        <taxon>Pseudomonadota</taxon>
        <taxon>Alphaproteobacteria</taxon>
        <taxon>Acetobacterales</taxon>
        <taxon>Acetobacteraceae</taxon>
        <taxon>Komagataeibacter</taxon>
    </lineage>
</organism>
<feature type="domain" description="Glycosyl transferase family 1" evidence="2">
    <location>
        <begin position="230"/>
        <end position="358"/>
    </location>
</feature>
<protein>
    <submittedName>
        <fullName evidence="4">D-inositol 3-phosphate glycosyltransferase</fullName>
        <ecNumber evidence="4">2.4.1.250</ecNumber>
    </submittedName>
</protein>
<evidence type="ECO:0000313" key="4">
    <source>
        <dbReference type="EMBL" id="AXY23432.1"/>
    </source>
</evidence>